<comment type="caution">
    <text evidence="3">The sequence shown here is derived from an EMBL/GenBank/DDBJ whole genome shotgun (WGS) entry which is preliminary data.</text>
</comment>
<feature type="transmembrane region" description="Helical" evidence="1">
    <location>
        <begin position="234"/>
        <end position="252"/>
    </location>
</feature>
<dbReference type="AlphaFoldDB" id="A0AAW1RT58"/>
<sequence>MLASANALAVMHAGFLAVPAALFGVSLVPGLLNSAYAAMMIGSCLVTTLRLEPPVQTAVIPSSQAQHAAESWDAAVHYDLWSLSSHRHGATWLAIYLGPSCTDSTAPASTLHHLGQIREPAPALLEGPLSPTSPCFGARGVSGAIGSALGAEAAFPGARGAQGGAIMGGQGAVNSSPSRGWRSALERTSMQLQESLLGVPEGVLPMGDAIGQAVVASAQTLADISDERVVPVDYLVALIVLFLLMVLDRLFYTLGHCLGKGEQWLRLRCQVLDSAERPVNASAFHTAACPPTQQGPRLVAVLERVQGGIIGQDIYIARAEGELALEEELYWALINIYRSPAVMFELTAGSIARKKDV</sequence>
<dbReference type="GO" id="GO:0005261">
    <property type="term" value="F:monoatomic cation channel activity"/>
    <property type="evidence" value="ECO:0007669"/>
    <property type="project" value="TreeGrafter"/>
</dbReference>
<keyword evidence="1" id="KW-1133">Transmembrane helix</keyword>
<evidence type="ECO:0000259" key="2">
    <source>
        <dbReference type="Pfam" id="PF12166"/>
    </source>
</evidence>
<name>A0AAW1RT58_9CHLO</name>
<proteinExistence type="predicted"/>
<dbReference type="EMBL" id="JALJOU010000022">
    <property type="protein sequence ID" value="KAK9837285.1"/>
    <property type="molecule type" value="Genomic_DNA"/>
</dbReference>
<dbReference type="GO" id="GO:0016020">
    <property type="term" value="C:membrane"/>
    <property type="evidence" value="ECO:0007669"/>
    <property type="project" value="InterPro"/>
</dbReference>
<evidence type="ECO:0000313" key="3">
    <source>
        <dbReference type="EMBL" id="KAK9837285.1"/>
    </source>
</evidence>
<dbReference type="PANTHER" id="PTHR13167">
    <property type="entry name" value="PIEZO-TYPE MECHANOSENSITIVE ION CHANNEL COMPONENT"/>
    <property type="match status" value="1"/>
</dbReference>
<dbReference type="GO" id="GO:0008381">
    <property type="term" value="F:mechanosensitive monoatomic ion channel activity"/>
    <property type="evidence" value="ECO:0007669"/>
    <property type="project" value="InterPro"/>
</dbReference>
<gene>
    <name evidence="3" type="ORF">WJX81_003423</name>
</gene>
<organism evidence="3 4">
    <name type="scientific">Elliptochloris bilobata</name>
    <dbReference type="NCBI Taxonomy" id="381761"/>
    <lineage>
        <taxon>Eukaryota</taxon>
        <taxon>Viridiplantae</taxon>
        <taxon>Chlorophyta</taxon>
        <taxon>core chlorophytes</taxon>
        <taxon>Trebouxiophyceae</taxon>
        <taxon>Trebouxiophyceae incertae sedis</taxon>
        <taxon>Elliptochloris clade</taxon>
        <taxon>Elliptochloris</taxon>
    </lineage>
</organism>
<dbReference type="InterPro" id="IPR031334">
    <property type="entry name" value="Piezo_cap_dom"/>
</dbReference>
<accession>A0AAW1RT58</accession>
<feature type="domain" description="Piezo non-specific cation channel cap" evidence="2">
    <location>
        <begin position="312"/>
        <end position="347"/>
    </location>
</feature>
<evidence type="ECO:0000256" key="1">
    <source>
        <dbReference type="SAM" id="Phobius"/>
    </source>
</evidence>
<keyword evidence="1" id="KW-0472">Membrane</keyword>
<protein>
    <recommendedName>
        <fullName evidence="2">Piezo non-specific cation channel cap domain-containing protein</fullName>
    </recommendedName>
</protein>
<keyword evidence="1" id="KW-0812">Transmembrane</keyword>
<dbReference type="Pfam" id="PF12166">
    <property type="entry name" value="Piezo_cap"/>
    <property type="match status" value="1"/>
</dbReference>
<dbReference type="PANTHER" id="PTHR13167:SF25">
    <property type="entry name" value="PIEZO-TYPE MECHANOSENSITIVE ION CHANNEL COMPONENT"/>
    <property type="match status" value="1"/>
</dbReference>
<dbReference type="InterPro" id="IPR027272">
    <property type="entry name" value="Piezo"/>
</dbReference>
<dbReference type="GO" id="GO:0050982">
    <property type="term" value="P:detection of mechanical stimulus"/>
    <property type="evidence" value="ECO:0007669"/>
    <property type="project" value="TreeGrafter"/>
</dbReference>
<keyword evidence="4" id="KW-1185">Reference proteome</keyword>
<reference evidence="3 4" key="1">
    <citation type="journal article" date="2024" name="Nat. Commun.">
        <title>Phylogenomics reveals the evolutionary origins of lichenization in chlorophyte algae.</title>
        <authorList>
            <person name="Puginier C."/>
            <person name="Libourel C."/>
            <person name="Otte J."/>
            <person name="Skaloud P."/>
            <person name="Haon M."/>
            <person name="Grisel S."/>
            <person name="Petersen M."/>
            <person name="Berrin J.G."/>
            <person name="Delaux P.M."/>
            <person name="Dal Grande F."/>
            <person name="Keller J."/>
        </authorList>
    </citation>
    <scope>NUCLEOTIDE SEQUENCE [LARGE SCALE GENOMIC DNA]</scope>
    <source>
        <strain evidence="3 4">SAG 245.80</strain>
    </source>
</reference>
<dbReference type="GO" id="GO:0042391">
    <property type="term" value="P:regulation of membrane potential"/>
    <property type="evidence" value="ECO:0007669"/>
    <property type="project" value="TreeGrafter"/>
</dbReference>
<dbReference type="Proteomes" id="UP001445335">
    <property type="component" value="Unassembled WGS sequence"/>
</dbReference>
<dbReference type="GO" id="GO:0071260">
    <property type="term" value="P:cellular response to mechanical stimulus"/>
    <property type="evidence" value="ECO:0007669"/>
    <property type="project" value="TreeGrafter"/>
</dbReference>
<evidence type="ECO:0000313" key="4">
    <source>
        <dbReference type="Proteomes" id="UP001445335"/>
    </source>
</evidence>